<feature type="region of interest" description="Disordered" evidence="1">
    <location>
        <begin position="175"/>
        <end position="199"/>
    </location>
</feature>
<evidence type="ECO:0000313" key="2">
    <source>
        <dbReference type="EMBL" id="GEO17678.1"/>
    </source>
</evidence>
<dbReference type="AlphaFoldDB" id="A0A512C0D4"/>
<feature type="compositionally biased region" description="Low complexity" evidence="1">
    <location>
        <begin position="71"/>
        <end position="83"/>
    </location>
</feature>
<keyword evidence="3" id="KW-1185">Reference proteome</keyword>
<feature type="region of interest" description="Disordered" evidence="1">
    <location>
        <begin position="46"/>
        <end position="88"/>
    </location>
</feature>
<feature type="compositionally biased region" description="Polar residues" evidence="1">
    <location>
        <begin position="1"/>
        <end position="12"/>
    </location>
</feature>
<comment type="caution">
    <text evidence="2">The sequence shown here is derived from an EMBL/GenBank/DDBJ whole genome shotgun (WGS) entry which is preliminary data.</text>
</comment>
<gene>
    <name evidence="2" type="ORF">MAE02_53740</name>
</gene>
<proteinExistence type="predicted"/>
<evidence type="ECO:0000313" key="3">
    <source>
        <dbReference type="Proteomes" id="UP000321085"/>
    </source>
</evidence>
<evidence type="ECO:0000256" key="1">
    <source>
        <dbReference type="SAM" id="MobiDB-lite"/>
    </source>
</evidence>
<feature type="region of interest" description="Disordered" evidence="1">
    <location>
        <begin position="1"/>
        <end position="33"/>
    </location>
</feature>
<dbReference type="RefSeq" id="WP_147022546.1">
    <property type="nucleotide sequence ID" value="NZ_BJYU01000118.1"/>
</dbReference>
<sequence>MANSPSTDSQPMPSEPRKPADCPPDCDLPENSKENLDAKLDHAIEETFPTSDPVSVSITKGGAIDYDQPGSAASATAANSSQAEQGTAEQLLDQVREALGDVAGSASKVAHDAYSQGERYVRQARERYPEAERYYQEGRRVVSQRVSESPWVALFVAGAIGYGLAWLVHGGRDGQPERVPDYARTRHGYAPHRAEPRRS</sequence>
<dbReference type="EMBL" id="BJYU01000118">
    <property type="protein sequence ID" value="GEO17678.1"/>
    <property type="molecule type" value="Genomic_DNA"/>
</dbReference>
<dbReference type="Proteomes" id="UP000321085">
    <property type="component" value="Unassembled WGS sequence"/>
</dbReference>
<name>A0A512C0D4_9HYPH</name>
<feature type="compositionally biased region" description="Basic and acidic residues" evidence="1">
    <location>
        <begin position="175"/>
        <end position="184"/>
    </location>
</feature>
<organism evidence="2 3">
    <name type="scientific">Microvirga aerophila</name>
    <dbReference type="NCBI Taxonomy" id="670291"/>
    <lineage>
        <taxon>Bacteria</taxon>
        <taxon>Pseudomonadati</taxon>
        <taxon>Pseudomonadota</taxon>
        <taxon>Alphaproteobacteria</taxon>
        <taxon>Hyphomicrobiales</taxon>
        <taxon>Methylobacteriaceae</taxon>
        <taxon>Microvirga</taxon>
    </lineage>
</organism>
<reference evidence="2 3" key="1">
    <citation type="submission" date="2019-07" db="EMBL/GenBank/DDBJ databases">
        <title>Whole genome shotgun sequence of Microvirga aerophila NBRC 106136.</title>
        <authorList>
            <person name="Hosoyama A."/>
            <person name="Uohara A."/>
            <person name="Ohji S."/>
            <person name="Ichikawa N."/>
        </authorList>
    </citation>
    <scope>NUCLEOTIDE SEQUENCE [LARGE SCALE GENOMIC DNA]</scope>
    <source>
        <strain evidence="2 3">NBRC 106136</strain>
    </source>
</reference>
<evidence type="ECO:0008006" key="4">
    <source>
        <dbReference type="Google" id="ProtNLM"/>
    </source>
</evidence>
<accession>A0A512C0D4</accession>
<protein>
    <recommendedName>
        <fullName evidence="4">DUF883 domain-containing protein</fullName>
    </recommendedName>
</protein>
<feature type="compositionally biased region" description="Polar residues" evidence="1">
    <location>
        <begin position="48"/>
        <end position="58"/>
    </location>
</feature>